<dbReference type="InterPro" id="IPR010730">
    <property type="entry name" value="HET"/>
</dbReference>
<dbReference type="OrthoDB" id="4850726at2759"/>
<dbReference type="PANTHER" id="PTHR24148:SF73">
    <property type="entry name" value="HET DOMAIN PROTEIN (AFU_ORTHOLOGUE AFUA_8G01020)"/>
    <property type="match status" value="1"/>
</dbReference>
<gene>
    <name evidence="3" type="ORF">Trco_008402</name>
</gene>
<sequence length="379" mass="42102">MAPPEAATSIRYRPLDRSGSEVRLLEVQPATTNDINERVVCRVVHERLSDSSDFIGLSSLYGDITVTETILVNGAGITIPAHLAQALRYMRAVFLAASLPTPDVSTTDLQGGAPTPQQPPPPAPPKKAPGWLRSLLKNVRHMLAEPGASRGGGTPPLRIWLDLLCINGRDAREESERRAHMARAYRHAKMVVGWLGLKDSTSDLAIEIIKAWDKCMPLTFGEPGDREAHPEDYAPIMRWMGPVAHLSDIPEGVTDPREVPSYKAIVEFLNRPYFRNAWILDDMSKARFPAFLLGDDIVSWMQILRLNRVNEEIKDHGAAMFPDELRPLLDYLPLGSVYAFLKDFDDRQRQDGGTPAMLLPTTSSVRSSSSMTGMRTRSK</sequence>
<feature type="region of interest" description="Disordered" evidence="1">
    <location>
        <begin position="351"/>
        <end position="379"/>
    </location>
</feature>
<comment type="caution">
    <text evidence="3">The sequence shown here is derived from an EMBL/GenBank/DDBJ whole genome shotgun (WGS) entry which is preliminary data.</text>
</comment>
<name>A0A9P8QJS2_9HYPO</name>
<keyword evidence="4" id="KW-1185">Reference proteome</keyword>
<dbReference type="Pfam" id="PF06985">
    <property type="entry name" value="HET"/>
    <property type="match status" value="1"/>
</dbReference>
<dbReference type="EMBL" id="JAIWOZ010000007">
    <property type="protein sequence ID" value="KAH6603627.1"/>
    <property type="molecule type" value="Genomic_DNA"/>
</dbReference>
<feature type="compositionally biased region" description="Low complexity" evidence="1">
    <location>
        <begin position="361"/>
        <end position="379"/>
    </location>
</feature>
<dbReference type="Proteomes" id="UP000827724">
    <property type="component" value="Unassembled WGS sequence"/>
</dbReference>
<accession>A0A9P8QJS2</accession>
<feature type="compositionally biased region" description="Pro residues" evidence="1">
    <location>
        <begin position="116"/>
        <end position="127"/>
    </location>
</feature>
<evidence type="ECO:0000313" key="3">
    <source>
        <dbReference type="EMBL" id="KAH6603627.1"/>
    </source>
</evidence>
<feature type="domain" description="Heterokaryon incompatibility" evidence="2">
    <location>
        <begin position="158"/>
        <end position="280"/>
    </location>
</feature>
<reference evidence="3" key="1">
    <citation type="submission" date="2021-08" db="EMBL/GenBank/DDBJ databases">
        <title>Chromosome-Level Trichoderma cornu-damae using Hi-C Data.</title>
        <authorList>
            <person name="Kim C.S."/>
        </authorList>
    </citation>
    <scope>NUCLEOTIDE SEQUENCE</scope>
    <source>
        <strain evidence="3">KA19-0412C</strain>
    </source>
</reference>
<protein>
    <recommendedName>
        <fullName evidence="2">Heterokaryon incompatibility domain-containing protein</fullName>
    </recommendedName>
</protein>
<evidence type="ECO:0000259" key="2">
    <source>
        <dbReference type="Pfam" id="PF06985"/>
    </source>
</evidence>
<evidence type="ECO:0000256" key="1">
    <source>
        <dbReference type="SAM" id="MobiDB-lite"/>
    </source>
</evidence>
<evidence type="ECO:0000313" key="4">
    <source>
        <dbReference type="Proteomes" id="UP000827724"/>
    </source>
</evidence>
<dbReference type="AlphaFoldDB" id="A0A9P8QJS2"/>
<dbReference type="InterPro" id="IPR052895">
    <property type="entry name" value="HetReg/Transcr_Mod"/>
</dbReference>
<organism evidence="3 4">
    <name type="scientific">Trichoderma cornu-damae</name>
    <dbReference type="NCBI Taxonomy" id="654480"/>
    <lineage>
        <taxon>Eukaryota</taxon>
        <taxon>Fungi</taxon>
        <taxon>Dikarya</taxon>
        <taxon>Ascomycota</taxon>
        <taxon>Pezizomycotina</taxon>
        <taxon>Sordariomycetes</taxon>
        <taxon>Hypocreomycetidae</taxon>
        <taxon>Hypocreales</taxon>
        <taxon>Hypocreaceae</taxon>
        <taxon>Trichoderma</taxon>
    </lineage>
</organism>
<dbReference type="PANTHER" id="PTHR24148">
    <property type="entry name" value="ANKYRIN REPEAT DOMAIN-CONTAINING PROTEIN 39 HOMOLOG-RELATED"/>
    <property type="match status" value="1"/>
</dbReference>
<proteinExistence type="predicted"/>
<feature type="region of interest" description="Disordered" evidence="1">
    <location>
        <begin position="104"/>
        <end position="130"/>
    </location>
</feature>